<reference evidence="1 2" key="1">
    <citation type="submission" date="2021-06" db="EMBL/GenBank/DDBJ databases">
        <title>Caerostris extrusa draft genome.</title>
        <authorList>
            <person name="Kono N."/>
            <person name="Arakawa K."/>
        </authorList>
    </citation>
    <scope>NUCLEOTIDE SEQUENCE [LARGE SCALE GENOMIC DNA]</scope>
</reference>
<evidence type="ECO:0000313" key="2">
    <source>
        <dbReference type="Proteomes" id="UP001054945"/>
    </source>
</evidence>
<dbReference type="AlphaFoldDB" id="A0AAV4WCH2"/>
<name>A0AAV4WCH2_CAEEX</name>
<protein>
    <submittedName>
        <fullName evidence="1">Uncharacterized protein</fullName>
    </submittedName>
</protein>
<dbReference type="Proteomes" id="UP001054945">
    <property type="component" value="Unassembled WGS sequence"/>
</dbReference>
<accession>A0AAV4WCH2</accession>
<proteinExistence type="predicted"/>
<sequence>MMTADEKNQKRRPSFLPLWSAGTHFGRTLGLVTQMSFLGSVRRSRTWSRRSFLSDSFWMLHRTFEPAQNTSTSEGETNIIEMQNTLLKCYLRGDI</sequence>
<gene>
    <name evidence="1" type="ORF">CEXT_642231</name>
</gene>
<dbReference type="EMBL" id="BPLR01016015">
    <property type="protein sequence ID" value="GIY80502.1"/>
    <property type="molecule type" value="Genomic_DNA"/>
</dbReference>
<comment type="caution">
    <text evidence="1">The sequence shown here is derived from an EMBL/GenBank/DDBJ whole genome shotgun (WGS) entry which is preliminary data.</text>
</comment>
<keyword evidence="2" id="KW-1185">Reference proteome</keyword>
<evidence type="ECO:0000313" key="1">
    <source>
        <dbReference type="EMBL" id="GIY80502.1"/>
    </source>
</evidence>
<organism evidence="1 2">
    <name type="scientific">Caerostris extrusa</name>
    <name type="common">Bark spider</name>
    <name type="synonym">Caerostris bankana</name>
    <dbReference type="NCBI Taxonomy" id="172846"/>
    <lineage>
        <taxon>Eukaryota</taxon>
        <taxon>Metazoa</taxon>
        <taxon>Ecdysozoa</taxon>
        <taxon>Arthropoda</taxon>
        <taxon>Chelicerata</taxon>
        <taxon>Arachnida</taxon>
        <taxon>Araneae</taxon>
        <taxon>Araneomorphae</taxon>
        <taxon>Entelegynae</taxon>
        <taxon>Araneoidea</taxon>
        <taxon>Araneidae</taxon>
        <taxon>Caerostris</taxon>
    </lineage>
</organism>